<name>A0A0C9XAB8_9AGAR</name>
<evidence type="ECO:0000256" key="1">
    <source>
        <dbReference type="SAM" id="SignalP"/>
    </source>
</evidence>
<feature type="chain" id="PRO_5002222739" evidence="1">
    <location>
        <begin position="20"/>
        <end position="63"/>
    </location>
</feature>
<organism evidence="2 3">
    <name type="scientific">Laccaria amethystina LaAM-08-1</name>
    <dbReference type="NCBI Taxonomy" id="1095629"/>
    <lineage>
        <taxon>Eukaryota</taxon>
        <taxon>Fungi</taxon>
        <taxon>Dikarya</taxon>
        <taxon>Basidiomycota</taxon>
        <taxon>Agaricomycotina</taxon>
        <taxon>Agaricomycetes</taxon>
        <taxon>Agaricomycetidae</taxon>
        <taxon>Agaricales</taxon>
        <taxon>Agaricineae</taxon>
        <taxon>Hydnangiaceae</taxon>
        <taxon>Laccaria</taxon>
    </lineage>
</organism>
<keyword evidence="1" id="KW-0732">Signal</keyword>
<reference evidence="2 3" key="1">
    <citation type="submission" date="2014-04" db="EMBL/GenBank/DDBJ databases">
        <authorList>
            <consortium name="DOE Joint Genome Institute"/>
            <person name="Kuo A."/>
            <person name="Kohler A."/>
            <person name="Nagy L.G."/>
            <person name="Floudas D."/>
            <person name="Copeland A."/>
            <person name="Barry K.W."/>
            <person name="Cichocki N."/>
            <person name="Veneault-Fourrey C."/>
            <person name="LaButti K."/>
            <person name="Lindquist E.A."/>
            <person name="Lipzen A."/>
            <person name="Lundell T."/>
            <person name="Morin E."/>
            <person name="Murat C."/>
            <person name="Sun H."/>
            <person name="Tunlid A."/>
            <person name="Henrissat B."/>
            <person name="Grigoriev I.V."/>
            <person name="Hibbett D.S."/>
            <person name="Martin F."/>
            <person name="Nordberg H.P."/>
            <person name="Cantor M.N."/>
            <person name="Hua S.X."/>
        </authorList>
    </citation>
    <scope>NUCLEOTIDE SEQUENCE [LARGE SCALE GENOMIC DNA]</scope>
    <source>
        <strain evidence="2 3">LaAM-08-1</strain>
    </source>
</reference>
<dbReference type="Proteomes" id="UP000054477">
    <property type="component" value="Unassembled WGS sequence"/>
</dbReference>
<accession>A0A0C9XAB8</accession>
<protein>
    <submittedName>
        <fullName evidence="2">Uncharacterized protein</fullName>
    </submittedName>
</protein>
<dbReference type="HOGENOM" id="CLU_2886153_0_0_1"/>
<sequence>MLMHVILLGTITYQVPVLGQPPATTCLMLADEASLKNAAQQTQEEQEPILQWQVVLPQLSSNS</sequence>
<gene>
    <name evidence="2" type="ORF">K443DRAFT_13038</name>
</gene>
<reference evidence="3" key="2">
    <citation type="submission" date="2015-01" db="EMBL/GenBank/DDBJ databases">
        <title>Evolutionary Origins and Diversification of the Mycorrhizal Mutualists.</title>
        <authorList>
            <consortium name="DOE Joint Genome Institute"/>
            <consortium name="Mycorrhizal Genomics Consortium"/>
            <person name="Kohler A."/>
            <person name="Kuo A."/>
            <person name="Nagy L.G."/>
            <person name="Floudas D."/>
            <person name="Copeland A."/>
            <person name="Barry K.W."/>
            <person name="Cichocki N."/>
            <person name="Veneault-Fourrey C."/>
            <person name="LaButti K."/>
            <person name="Lindquist E.A."/>
            <person name="Lipzen A."/>
            <person name="Lundell T."/>
            <person name="Morin E."/>
            <person name="Murat C."/>
            <person name="Riley R."/>
            <person name="Ohm R."/>
            <person name="Sun H."/>
            <person name="Tunlid A."/>
            <person name="Henrissat B."/>
            <person name="Grigoriev I.V."/>
            <person name="Hibbett D.S."/>
            <person name="Martin F."/>
        </authorList>
    </citation>
    <scope>NUCLEOTIDE SEQUENCE [LARGE SCALE GENOMIC DNA]</scope>
    <source>
        <strain evidence="3">LaAM-08-1</strain>
    </source>
</reference>
<dbReference type="EMBL" id="KN838858">
    <property type="protein sequence ID" value="KIJ93222.1"/>
    <property type="molecule type" value="Genomic_DNA"/>
</dbReference>
<evidence type="ECO:0000313" key="2">
    <source>
        <dbReference type="EMBL" id="KIJ93222.1"/>
    </source>
</evidence>
<feature type="signal peptide" evidence="1">
    <location>
        <begin position="1"/>
        <end position="19"/>
    </location>
</feature>
<proteinExistence type="predicted"/>
<dbReference type="AlphaFoldDB" id="A0A0C9XAB8"/>
<evidence type="ECO:0000313" key="3">
    <source>
        <dbReference type="Proteomes" id="UP000054477"/>
    </source>
</evidence>
<keyword evidence="3" id="KW-1185">Reference proteome</keyword>